<dbReference type="Proteomes" id="UP000266272">
    <property type="component" value="Unassembled WGS sequence"/>
</dbReference>
<keyword evidence="2" id="KW-1185">Reference proteome</keyword>
<dbReference type="EMBL" id="PXOA01001023">
    <property type="protein sequence ID" value="RFU72037.1"/>
    <property type="molecule type" value="Genomic_DNA"/>
</dbReference>
<sequence length="224" mass="25385">MTVRKEQTTGQLTLPTHPNSTSEEICAYLRHMQRNIEDLSVPYVYPAQLAFRDASDARRWQDEIGALGVCDLCVSVQTLWAARKHGKKAWFGLCTVPAPVVLRKRAEAIANHTWHAVAFGIIAREKGGKALLVYDCDVGPTTTLCLDRPRQVLGGVMLRLHKHMRSKGPVELWVNKHDPRIYQRGRCLELSLRKLRQWVSYGDGLFQGSSDERVKGEWNKIVKA</sequence>
<accession>A0A395N8A3</accession>
<dbReference type="AlphaFoldDB" id="A0A395N8A3"/>
<comment type="caution">
    <text evidence="1">The sequence shown here is derived from an EMBL/GenBank/DDBJ whole genome shotgun (WGS) entry which is preliminary data.</text>
</comment>
<organism evidence="1 2">
    <name type="scientific">Trichoderma arundinaceum</name>
    <dbReference type="NCBI Taxonomy" id="490622"/>
    <lineage>
        <taxon>Eukaryota</taxon>
        <taxon>Fungi</taxon>
        <taxon>Dikarya</taxon>
        <taxon>Ascomycota</taxon>
        <taxon>Pezizomycotina</taxon>
        <taxon>Sordariomycetes</taxon>
        <taxon>Hypocreomycetidae</taxon>
        <taxon>Hypocreales</taxon>
        <taxon>Hypocreaceae</taxon>
        <taxon>Trichoderma</taxon>
    </lineage>
</organism>
<evidence type="ECO:0000313" key="2">
    <source>
        <dbReference type="Proteomes" id="UP000266272"/>
    </source>
</evidence>
<evidence type="ECO:0000313" key="1">
    <source>
        <dbReference type="EMBL" id="RFU72037.1"/>
    </source>
</evidence>
<proteinExistence type="predicted"/>
<gene>
    <name evidence="1" type="ORF">TARUN_10224</name>
</gene>
<protein>
    <submittedName>
        <fullName evidence="1">Uncharacterized protein</fullName>
    </submittedName>
</protein>
<reference evidence="1 2" key="1">
    <citation type="journal article" date="2018" name="PLoS Pathog.">
        <title>Evolution of structural diversity of trichothecenes, a family of toxins produced by plant pathogenic and entomopathogenic fungi.</title>
        <authorList>
            <person name="Proctor R.H."/>
            <person name="McCormick S.P."/>
            <person name="Kim H.S."/>
            <person name="Cardoza R.E."/>
            <person name="Stanley A.M."/>
            <person name="Lindo L."/>
            <person name="Kelly A."/>
            <person name="Brown D.W."/>
            <person name="Lee T."/>
            <person name="Vaughan M.M."/>
            <person name="Alexander N.J."/>
            <person name="Busman M."/>
            <person name="Gutierrez S."/>
        </authorList>
    </citation>
    <scope>NUCLEOTIDE SEQUENCE [LARGE SCALE GENOMIC DNA]</scope>
    <source>
        <strain evidence="1 2">IBT 40837</strain>
    </source>
</reference>
<dbReference type="OrthoDB" id="4849531at2759"/>
<name>A0A395N8A3_TRIAR</name>